<reference evidence="5" key="2">
    <citation type="journal article" date="2021" name="PeerJ">
        <title>Extensive microbial diversity within the chicken gut microbiome revealed by metagenomics and culture.</title>
        <authorList>
            <person name="Gilroy R."/>
            <person name="Ravi A."/>
            <person name="Getino M."/>
            <person name="Pursley I."/>
            <person name="Horton D.L."/>
            <person name="Alikhan N.F."/>
            <person name="Baker D."/>
            <person name="Gharbi K."/>
            <person name="Hall N."/>
            <person name="Watson M."/>
            <person name="Adriaenssens E.M."/>
            <person name="Foster-Nyarko E."/>
            <person name="Jarju S."/>
            <person name="Secka A."/>
            <person name="Antonio M."/>
            <person name="Oren A."/>
            <person name="Chaudhuri R.R."/>
            <person name="La Ragione R."/>
            <person name="Hildebrand F."/>
            <person name="Pallen M.J."/>
        </authorList>
    </citation>
    <scope>NUCLEOTIDE SEQUENCE</scope>
    <source>
        <strain evidence="5">CHK178-757</strain>
    </source>
</reference>
<organism evidence="5 6">
    <name type="scientific">Candidatus Scybalocola faecigallinarum</name>
    <dbReference type="NCBI Taxonomy" id="2840941"/>
    <lineage>
        <taxon>Bacteria</taxon>
        <taxon>Bacillati</taxon>
        <taxon>Bacillota</taxon>
        <taxon>Clostridia</taxon>
        <taxon>Lachnospirales</taxon>
        <taxon>Lachnospiraceae</taxon>
        <taxon>Lachnospiraceae incertae sedis</taxon>
        <taxon>Candidatus Scybalocola (ex Gilroy et al. 2021)</taxon>
    </lineage>
</organism>
<dbReference type="PANTHER" id="PTHR43280:SF30">
    <property type="entry name" value="MMSAB OPERON REGULATORY PROTEIN"/>
    <property type="match status" value="1"/>
</dbReference>
<evidence type="ECO:0000313" key="5">
    <source>
        <dbReference type="EMBL" id="HIS48354.1"/>
    </source>
</evidence>
<gene>
    <name evidence="5" type="ORF">IAB46_12530</name>
</gene>
<dbReference type="PANTHER" id="PTHR43280">
    <property type="entry name" value="ARAC-FAMILY TRANSCRIPTIONAL REGULATOR"/>
    <property type="match status" value="1"/>
</dbReference>
<dbReference type="InterPro" id="IPR018062">
    <property type="entry name" value="HTH_AraC-typ_CS"/>
</dbReference>
<comment type="caution">
    <text evidence="5">The sequence shown here is derived from an EMBL/GenBank/DDBJ whole genome shotgun (WGS) entry which is preliminary data.</text>
</comment>
<dbReference type="PROSITE" id="PS00041">
    <property type="entry name" value="HTH_ARAC_FAMILY_1"/>
    <property type="match status" value="1"/>
</dbReference>
<sequence>MEDYIFSNEYSKNLDAMIYTCGYETCAPGHSYGPAVRSGYLIHYIISGKGIYKTDGHIFRLREGDAFLIRPDSLIYYEADQNHPWTYTWMGFQGLKMKEYFSRTSLLDTPVFHYEKDDRVRLCHDKMFEAYHLKTNRDLMMNSILYEYLYLLASKFPRNAVSPREKHISYVEDALRYIENNFDHNISIRDLADYLHIERSYLYRLFKNFTGVSLQEYLLDYRMRQACSLLTETDLSVGDISRSVGYGDALYFSRIFRQKKGMTPTQFRKARAHSIIDITG</sequence>
<keyword evidence="1" id="KW-0805">Transcription regulation</keyword>
<protein>
    <submittedName>
        <fullName evidence="5">AraC family transcriptional regulator</fullName>
    </submittedName>
</protein>
<evidence type="ECO:0000313" key="6">
    <source>
        <dbReference type="Proteomes" id="UP000823927"/>
    </source>
</evidence>
<dbReference type="InterPro" id="IPR037923">
    <property type="entry name" value="HTH-like"/>
</dbReference>
<name>A0A9D1F6L6_9FIRM</name>
<dbReference type="InterPro" id="IPR018060">
    <property type="entry name" value="HTH_AraC"/>
</dbReference>
<dbReference type="Proteomes" id="UP000823927">
    <property type="component" value="Unassembled WGS sequence"/>
</dbReference>
<dbReference type="GO" id="GO:0043565">
    <property type="term" value="F:sequence-specific DNA binding"/>
    <property type="evidence" value="ECO:0007669"/>
    <property type="project" value="InterPro"/>
</dbReference>
<feature type="domain" description="HTH araC/xylS-type" evidence="4">
    <location>
        <begin position="172"/>
        <end position="270"/>
    </location>
</feature>
<dbReference type="SUPFAM" id="SSF51215">
    <property type="entry name" value="Regulatory protein AraC"/>
    <property type="match status" value="1"/>
</dbReference>
<dbReference type="Gene3D" id="1.10.10.60">
    <property type="entry name" value="Homeodomain-like"/>
    <property type="match status" value="2"/>
</dbReference>
<evidence type="ECO:0000256" key="2">
    <source>
        <dbReference type="ARBA" id="ARBA00023125"/>
    </source>
</evidence>
<dbReference type="SMART" id="SM00342">
    <property type="entry name" value="HTH_ARAC"/>
    <property type="match status" value="1"/>
</dbReference>
<dbReference type="Pfam" id="PF02311">
    <property type="entry name" value="AraC_binding"/>
    <property type="match status" value="1"/>
</dbReference>
<dbReference type="SUPFAM" id="SSF46689">
    <property type="entry name" value="Homeodomain-like"/>
    <property type="match status" value="2"/>
</dbReference>
<evidence type="ECO:0000256" key="1">
    <source>
        <dbReference type="ARBA" id="ARBA00023015"/>
    </source>
</evidence>
<dbReference type="PRINTS" id="PR00032">
    <property type="entry name" value="HTHARAC"/>
</dbReference>
<keyword evidence="2" id="KW-0238">DNA-binding</keyword>
<evidence type="ECO:0000259" key="4">
    <source>
        <dbReference type="PROSITE" id="PS01124"/>
    </source>
</evidence>
<dbReference type="Pfam" id="PF12833">
    <property type="entry name" value="HTH_18"/>
    <property type="match status" value="1"/>
</dbReference>
<dbReference type="InterPro" id="IPR009057">
    <property type="entry name" value="Homeodomain-like_sf"/>
</dbReference>
<dbReference type="CDD" id="cd06986">
    <property type="entry name" value="cupin_MmsR-like_N"/>
    <property type="match status" value="1"/>
</dbReference>
<accession>A0A9D1F6L6</accession>
<dbReference type="PROSITE" id="PS01124">
    <property type="entry name" value="HTH_ARAC_FAMILY_2"/>
    <property type="match status" value="1"/>
</dbReference>
<proteinExistence type="predicted"/>
<keyword evidence="3" id="KW-0804">Transcription</keyword>
<dbReference type="GO" id="GO:0003700">
    <property type="term" value="F:DNA-binding transcription factor activity"/>
    <property type="evidence" value="ECO:0007669"/>
    <property type="project" value="InterPro"/>
</dbReference>
<evidence type="ECO:0000256" key="3">
    <source>
        <dbReference type="ARBA" id="ARBA00023163"/>
    </source>
</evidence>
<dbReference type="EMBL" id="DVIT01000053">
    <property type="protein sequence ID" value="HIS48354.1"/>
    <property type="molecule type" value="Genomic_DNA"/>
</dbReference>
<dbReference type="AlphaFoldDB" id="A0A9D1F6L6"/>
<dbReference type="InterPro" id="IPR020449">
    <property type="entry name" value="Tscrpt_reg_AraC-type_HTH"/>
</dbReference>
<reference evidence="5" key="1">
    <citation type="submission" date="2020-10" db="EMBL/GenBank/DDBJ databases">
        <authorList>
            <person name="Gilroy R."/>
        </authorList>
    </citation>
    <scope>NUCLEOTIDE SEQUENCE</scope>
    <source>
        <strain evidence="5">CHK178-757</strain>
    </source>
</reference>
<dbReference type="Gene3D" id="2.60.120.280">
    <property type="entry name" value="Regulatory protein AraC"/>
    <property type="match status" value="1"/>
</dbReference>
<dbReference type="InterPro" id="IPR003313">
    <property type="entry name" value="AraC-bd"/>
</dbReference>